<proteinExistence type="predicted"/>
<sequence>MGLRKQPRTFLGESTQGQVFFSLFFHALKKKKLSLLTMERRNQNLDNPNCPFGCECIETEVHLFFHCHLARALWLASPWSVKWEDIHPASLKYYLESLMDPTGILPVHPSDWNEFFLFAALIFETIWRIRNRFIFDNSMCSLEDEVRALFTRFEEHKLLGTVHHQLNNPKLVADSVWCPPPVGVVKINCDAAVKNGSANIGIVVRNHLGRVLKVKVFKENITIPEAADALAILKAMKLAIVEGHLNLCCESDAKAVIQSLNTTDSSSSH</sequence>
<accession>A0ABM3ZXE3</accession>
<evidence type="ECO:0000313" key="3">
    <source>
        <dbReference type="RefSeq" id="XP_060669132.1"/>
    </source>
</evidence>
<dbReference type="Pfam" id="PF13456">
    <property type="entry name" value="RVT_3"/>
    <property type="match status" value="1"/>
</dbReference>
<dbReference type="PANTHER" id="PTHR47074:SF11">
    <property type="entry name" value="REVERSE TRANSCRIPTASE-LIKE PROTEIN"/>
    <property type="match status" value="1"/>
</dbReference>
<dbReference type="InterPro" id="IPR036397">
    <property type="entry name" value="RNaseH_sf"/>
</dbReference>
<dbReference type="Gene3D" id="3.30.420.10">
    <property type="entry name" value="Ribonuclease H-like superfamily/Ribonuclease H"/>
    <property type="match status" value="1"/>
</dbReference>
<dbReference type="InterPro" id="IPR012337">
    <property type="entry name" value="RNaseH-like_sf"/>
</dbReference>
<dbReference type="GeneID" id="132800143"/>
<dbReference type="InterPro" id="IPR052929">
    <property type="entry name" value="RNase_H-like_EbsB-rel"/>
</dbReference>
<name>A0ABM3ZXE3_ZIZJJ</name>
<dbReference type="InterPro" id="IPR044730">
    <property type="entry name" value="RNase_H-like_dom_plant"/>
</dbReference>
<dbReference type="CDD" id="cd06222">
    <property type="entry name" value="RNase_H_like"/>
    <property type="match status" value="1"/>
</dbReference>
<protein>
    <submittedName>
        <fullName evidence="3">Uncharacterized protein LOC132800143</fullName>
    </submittedName>
</protein>
<dbReference type="PANTHER" id="PTHR47074">
    <property type="entry name" value="BNAC02G40300D PROTEIN"/>
    <property type="match status" value="1"/>
</dbReference>
<dbReference type="Proteomes" id="UP001652623">
    <property type="component" value="Chromosome 12"/>
</dbReference>
<evidence type="ECO:0000259" key="1">
    <source>
        <dbReference type="Pfam" id="PF13456"/>
    </source>
</evidence>
<dbReference type="RefSeq" id="XP_060669132.1">
    <property type="nucleotide sequence ID" value="XM_060813149.1"/>
</dbReference>
<dbReference type="SUPFAM" id="SSF53098">
    <property type="entry name" value="Ribonuclease H-like"/>
    <property type="match status" value="1"/>
</dbReference>
<keyword evidence="2" id="KW-1185">Reference proteome</keyword>
<evidence type="ECO:0000313" key="2">
    <source>
        <dbReference type="Proteomes" id="UP001652623"/>
    </source>
</evidence>
<reference evidence="3" key="1">
    <citation type="submission" date="2025-08" db="UniProtKB">
        <authorList>
            <consortium name="RefSeq"/>
        </authorList>
    </citation>
    <scope>IDENTIFICATION</scope>
    <source>
        <tissue evidence="3">Seedling</tissue>
    </source>
</reference>
<organism evidence="2 3">
    <name type="scientific">Ziziphus jujuba</name>
    <name type="common">Chinese jujube</name>
    <name type="synonym">Ziziphus sativa</name>
    <dbReference type="NCBI Taxonomy" id="326968"/>
    <lineage>
        <taxon>Eukaryota</taxon>
        <taxon>Viridiplantae</taxon>
        <taxon>Streptophyta</taxon>
        <taxon>Embryophyta</taxon>
        <taxon>Tracheophyta</taxon>
        <taxon>Spermatophyta</taxon>
        <taxon>Magnoliopsida</taxon>
        <taxon>eudicotyledons</taxon>
        <taxon>Gunneridae</taxon>
        <taxon>Pentapetalae</taxon>
        <taxon>rosids</taxon>
        <taxon>fabids</taxon>
        <taxon>Rosales</taxon>
        <taxon>Rhamnaceae</taxon>
        <taxon>Paliureae</taxon>
        <taxon>Ziziphus</taxon>
    </lineage>
</organism>
<feature type="domain" description="RNase H type-1" evidence="1">
    <location>
        <begin position="188"/>
        <end position="265"/>
    </location>
</feature>
<dbReference type="InterPro" id="IPR002156">
    <property type="entry name" value="RNaseH_domain"/>
</dbReference>
<gene>
    <name evidence="3" type="primary">LOC132800143</name>
</gene>